<dbReference type="InterPro" id="IPR021858">
    <property type="entry name" value="Fun_TF"/>
</dbReference>
<organism evidence="9 10">
    <name type="scientific">Staphylotrichum tortipilum</name>
    <dbReference type="NCBI Taxonomy" id="2831512"/>
    <lineage>
        <taxon>Eukaryota</taxon>
        <taxon>Fungi</taxon>
        <taxon>Dikarya</taxon>
        <taxon>Ascomycota</taxon>
        <taxon>Pezizomycotina</taxon>
        <taxon>Sordariomycetes</taxon>
        <taxon>Sordariomycetidae</taxon>
        <taxon>Sordariales</taxon>
        <taxon>Chaetomiaceae</taxon>
        <taxon>Staphylotrichum</taxon>
    </lineage>
</organism>
<evidence type="ECO:0000256" key="1">
    <source>
        <dbReference type="ARBA" id="ARBA00004123"/>
    </source>
</evidence>
<evidence type="ECO:0000256" key="6">
    <source>
        <dbReference type="ARBA" id="ARBA00023242"/>
    </source>
</evidence>
<keyword evidence="2" id="KW-0862">Zinc</keyword>
<reference evidence="9" key="1">
    <citation type="journal article" date="2023" name="Mol. Phylogenet. Evol.">
        <title>Genome-scale phylogeny and comparative genomics of the fungal order Sordariales.</title>
        <authorList>
            <person name="Hensen N."/>
            <person name="Bonometti L."/>
            <person name="Westerberg I."/>
            <person name="Brannstrom I.O."/>
            <person name="Guillou S."/>
            <person name="Cros-Aarteil S."/>
            <person name="Calhoun S."/>
            <person name="Haridas S."/>
            <person name="Kuo A."/>
            <person name="Mondo S."/>
            <person name="Pangilinan J."/>
            <person name="Riley R."/>
            <person name="LaButti K."/>
            <person name="Andreopoulos B."/>
            <person name="Lipzen A."/>
            <person name="Chen C."/>
            <person name="Yan M."/>
            <person name="Daum C."/>
            <person name="Ng V."/>
            <person name="Clum A."/>
            <person name="Steindorff A."/>
            <person name="Ohm R.A."/>
            <person name="Martin F."/>
            <person name="Silar P."/>
            <person name="Natvig D.O."/>
            <person name="Lalanne C."/>
            <person name="Gautier V."/>
            <person name="Ament-Velasquez S.L."/>
            <person name="Kruys A."/>
            <person name="Hutchinson M.I."/>
            <person name="Powell A.J."/>
            <person name="Barry K."/>
            <person name="Miller A.N."/>
            <person name="Grigoriev I.V."/>
            <person name="Debuchy R."/>
            <person name="Gladieux P."/>
            <person name="Hiltunen Thoren M."/>
            <person name="Johannesson H."/>
        </authorList>
    </citation>
    <scope>NUCLEOTIDE SEQUENCE</scope>
    <source>
        <strain evidence="9">CBS 103.79</strain>
    </source>
</reference>
<evidence type="ECO:0000259" key="8">
    <source>
        <dbReference type="PROSITE" id="PS50048"/>
    </source>
</evidence>
<keyword evidence="3" id="KW-0805">Transcription regulation</keyword>
<dbReference type="InterPro" id="IPR001138">
    <property type="entry name" value="Zn2Cys6_DnaBD"/>
</dbReference>
<protein>
    <submittedName>
        <fullName evidence="9">Fungal-specific transcription factor domain-containing protein</fullName>
    </submittedName>
</protein>
<dbReference type="GO" id="GO:0000981">
    <property type="term" value="F:DNA-binding transcription factor activity, RNA polymerase II-specific"/>
    <property type="evidence" value="ECO:0007669"/>
    <property type="project" value="InterPro"/>
</dbReference>
<feature type="compositionally biased region" description="Pro residues" evidence="7">
    <location>
        <begin position="25"/>
        <end position="46"/>
    </location>
</feature>
<comment type="caution">
    <text evidence="9">The sequence shown here is derived from an EMBL/GenBank/DDBJ whole genome shotgun (WGS) entry which is preliminary data.</text>
</comment>
<dbReference type="Gene3D" id="4.10.240.10">
    <property type="entry name" value="Zn(2)-C6 fungal-type DNA-binding domain"/>
    <property type="match status" value="1"/>
</dbReference>
<dbReference type="GO" id="GO:0005634">
    <property type="term" value="C:nucleus"/>
    <property type="evidence" value="ECO:0007669"/>
    <property type="project" value="UniProtKB-SubCell"/>
</dbReference>
<dbReference type="GO" id="GO:0008270">
    <property type="term" value="F:zinc ion binding"/>
    <property type="evidence" value="ECO:0007669"/>
    <property type="project" value="InterPro"/>
</dbReference>
<keyword evidence="4" id="KW-0238">DNA-binding</keyword>
<dbReference type="Pfam" id="PF11951">
    <property type="entry name" value="Fungal_trans_2"/>
    <property type="match status" value="1"/>
</dbReference>
<keyword evidence="6" id="KW-0539">Nucleus</keyword>
<evidence type="ECO:0000256" key="5">
    <source>
        <dbReference type="ARBA" id="ARBA00023163"/>
    </source>
</evidence>
<evidence type="ECO:0000313" key="9">
    <source>
        <dbReference type="EMBL" id="KAK3905232.1"/>
    </source>
</evidence>
<name>A0AAN6MT44_9PEZI</name>
<reference evidence="9" key="2">
    <citation type="submission" date="2023-05" db="EMBL/GenBank/DDBJ databases">
        <authorList>
            <consortium name="Lawrence Berkeley National Laboratory"/>
            <person name="Steindorff A."/>
            <person name="Hensen N."/>
            <person name="Bonometti L."/>
            <person name="Westerberg I."/>
            <person name="Brannstrom I.O."/>
            <person name="Guillou S."/>
            <person name="Cros-Aarteil S."/>
            <person name="Calhoun S."/>
            <person name="Haridas S."/>
            <person name="Kuo A."/>
            <person name="Mondo S."/>
            <person name="Pangilinan J."/>
            <person name="Riley R."/>
            <person name="Labutti K."/>
            <person name="Andreopoulos B."/>
            <person name="Lipzen A."/>
            <person name="Chen C."/>
            <person name="Yanf M."/>
            <person name="Daum C."/>
            <person name="Ng V."/>
            <person name="Clum A."/>
            <person name="Ohm R."/>
            <person name="Martin F."/>
            <person name="Silar P."/>
            <person name="Natvig D."/>
            <person name="Lalanne C."/>
            <person name="Gautier V."/>
            <person name="Ament-Velasquez S.L."/>
            <person name="Kruys A."/>
            <person name="Hutchinson M.I."/>
            <person name="Powell A.J."/>
            <person name="Barry K."/>
            <person name="Miller A.N."/>
            <person name="Grigoriev I.V."/>
            <person name="Debuchy R."/>
            <person name="Gladieux P."/>
            <person name="Thoren M.H."/>
            <person name="Johannesson H."/>
        </authorList>
    </citation>
    <scope>NUCLEOTIDE SEQUENCE</scope>
    <source>
        <strain evidence="9">CBS 103.79</strain>
    </source>
</reference>
<comment type="subcellular location">
    <subcellularLocation>
        <location evidence="1">Nucleus</location>
    </subcellularLocation>
</comment>
<dbReference type="EMBL" id="MU855366">
    <property type="protein sequence ID" value="KAK3905232.1"/>
    <property type="molecule type" value="Genomic_DNA"/>
</dbReference>
<dbReference type="InterPro" id="IPR036864">
    <property type="entry name" value="Zn2-C6_fun-type_DNA-bd_sf"/>
</dbReference>
<evidence type="ECO:0000256" key="7">
    <source>
        <dbReference type="SAM" id="MobiDB-lite"/>
    </source>
</evidence>
<evidence type="ECO:0000256" key="3">
    <source>
        <dbReference type="ARBA" id="ARBA00023015"/>
    </source>
</evidence>
<accession>A0AAN6MT44</accession>
<feature type="domain" description="Zn(2)-C6 fungal-type" evidence="8">
    <location>
        <begin position="50"/>
        <end position="78"/>
    </location>
</feature>
<sequence>MPRPDGAFAGRPTTESNPSTTAPTTAPPTPTTTPPAPTPAPPPAPPRSKACHNCRRRRLRCDRSRPSCRKCATVGEDCLGYGTLLRWANAPAVRGKLVGQLTLRSPSTIPPSTPRAAISLPGSPRSTVDEFAFSPPPALLDPMLATLGPRARLYIQHFATAVCKELVSFDQQDGNPFRAMILLAPKYDFIEAVMVAMGAMHLAAWRTRSPYSSRTSPELIDALVAKDKAIRLIRSAIETMTPANQPMVLAATVFLVNLDLIDSGKGGWEVHIEAASSLMSSLHNPAQELDRSLMSCVDAIAADCLTYRVLGAAISGVAPPIWAEQDMANFSSILKRAETYSYHCCPPKILQVLLAASRLCCNVTPPGDARVQAALALLHQTQSFDVLGWVYSIHGLCAEDDLNARVSIALAHRATACMYILLAVPEAAPFPESVDMLVEEALAHMAAVPLHHVHLKGTIWPTFMVGAQTDDPAQRAWCAGRMEAIWERNPWICPWGYIRTAVQTMYALWDARDRQPAGPGRRNWLLELKSMREKCLIV</sequence>
<dbReference type="GO" id="GO:0000976">
    <property type="term" value="F:transcription cis-regulatory region binding"/>
    <property type="evidence" value="ECO:0007669"/>
    <property type="project" value="TreeGrafter"/>
</dbReference>
<dbReference type="SUPFAM" id="SSF57701">
    <property type="entry name" value="Zn2/Cys6 DNA-binding domain"/>
    <property type="match status" value="1"/>
</dbReference>
<keyword evidence="5" id="KW-0804">Transcription</keyword>
<evidence type="ECO:0000256" key="2">
    <source>
        <dbReference type="ARBA" id="ARBA00022833"/>
    </source>
</evidence>
<dbReference type="Pfam" id="PF00172">
    <property type="entry name" value="Zn_clus"/>
    <property type="match status" value="1"/>
</dbReference>
<dbReference type="PROSITE" id="PS50048">
    <property type="entry name" value="ZN2_CY6_FUNGAL_2"/>
    <property type="match status" value="1"/>
</dbReference>
<evidence type="ECO:0000256" key="4">
    <source>
        <dbReference type="ARBA" id="ARBA00023125"/>
    </source>
</evidence>
<dbReference type="PANTHER" id="PTHR37534:SF51">
    <property type="entry name" value="ACRIFLAVINE SENSITIVITY CONTROL PROTEIN ACR-2"/>
    <property type="match status" value="1"/>
</dbReference>
<feature type="region of interest" description="Disordered" evidence="7">
    <location>
        <begin position="1"/>
        <end position="51"/>
    </location>
</feature>
<dbReference type="SMART" id="SM00066">
    <property type="entry name" value="GAL4"/>
    <property type="match status" value="1"/>
</dbReference>
<evidence type="ECO:0000313" key="10">
    <source>
        <dbReference type="Proteomes" id="UP001303889"/>
    </source>
</evidence>
<dbReference type="AlphaFoldDB" id="A0AAN6MT44"/>
<dbReference type="PROSITE" id="PS00463">
    <property type="entry name" value="ZN2_CY6_FUNGAL_1"/>
    <property type="match status" value="1"/>
</dbReference>
<gene>
    <name evidence="9" type="ORF">C8A05DRAFT_41814</name>
</gene>
<proteinExistence type="predicted"/>
<keyword evidence="10" id="KW-1185">Reference proteome</keyword>
<dbReference type="Proteomes" id="UP001303889">
    <property type="component" value="Unassembled WGS sequence"/>
</dbReference>
<dbReference type="GO" id="GO:0045944">
    <property type="term" value="P:positive regulation of transcription by RNA polymerase II"/>
    <property type="evidence" value="ECO:0007669"/>
    <property type="project" value="TreeGrafter"/>
</dbReference>
<dbReference type="PANTHER" id="PTHR37534">
    <property type="entry name" value="TRANSCRIPTIONAL ACTIVATOR PROTEIN UGA3"/>
    <property type="match status" value="1"/>
</dbReference>